<organism evidence="2 3">
    <name type="scientific">Aspergillus campestris (strain IBT 28561)</name>
    <dbReference type="NCBI Taxonomy" id="1392248"/>
    <lineage>
        <taxon>Eukaryota</taxon>
        <taxon>Fungi</taxon>
        <taxon>Dikarya</taxon>
        <taxon>Ascomycota</taxon>
        <taxon>Pezizomycotina</taxon>
        <taxon>Eurotiomycetes</taxon>
        <taxon>Eurotiomycetidae</taxon>
        <taxon>Eurotiales</taxon>
        <taxon>Aspergillaceae</taxon>
        <taxon>Aspergillus</taxon>
        <taxon>Aspergillus subgen. Circumdati</taxon>
    </lineage>
</organism>
<name>A0A2I1DEY9_ASPC2</name>
<gene>
    <name evidence="2" type="ORF">P168DRAFT_16616</name>
</gene>
<proteinExistence type="predicted"/>
<evidence type="ECO:0000256" key="1">
    <source>
        <dbReference type="SAM" id="Phobius"/>
    </source>
</evidence>
<keyword evidence="1" id="KW-0472">Membrane</keyword>
<feature type="transmembrane region" description="Helical" evidence="1">
    <location>
        <begin position="42"/>
        <end position="63"/>
    </location>
</feature>
<sequence length="128" mass="14862">MREHQQLTYAPFTGALSGATLQHASLLCVKLFYNSRSEFGRAFWSFISFVSFCFLIPTAVGITPIYQKSPSFRPFIHLVFGAFVDTIYSLYYSIRSLDIQVCISLALAFFFCFVFLFFFLFYSICRFH</sequence>
<keyword evidence="3" id="KW-1185">Reference proteome</keyword>
<dbReference type="VEuPathDB" id="FungiDB:P168DRAFT_16616"/>
<dbReference type="GeneID" id="36540392"/>
<keyword evidence="1" id="KW-0812">Transmembrane</keyword>
<dbReference type="Proteomes" id="UP000234254">
    <property type="component" value="Unassembled WGS sequence"/>
</dbReference>
<keyword evidence="1" id="KW-1133">Transmembrane helix</keyword>
<feature type="transmembrane region" description="Helical" evidence="1">
    <location>
        <begin position="101"/>
        <end position="124"/>
    </location>
</feature>
<dbReference type="AlphaFoldDB" id="A0A2I1DEY9"/>
<accession>A0A2I1DEY9</accession>
<protein>
    <submittedName>
        <fullName evidence="2">Uncharacterized protein</fullName>
    </submittedName>
</protein>
<reference evidence="2" key="1">
    <citation type="submission" date="2016-12" db="EMBL/GenBank/DDBJ databases">
        <title>The genomes of Aspergillus section Nigri reveals drivers in fungal speciation.</title>
        <authorList>
            <consortium name="DOE Joint Genome Institute"/>
            <person name="Vesth T.C."/>
            <person name="Nybo J."/>
            <person name="Theobald S."/>
            <person name="Brandl J."/>
            <person name="Frisvad J.C."/>
            <person name="Nielsen K.F."/>
            <person name="Lyhne E.K."/>
            <person name="Kogle M.E."/>
            <person name="Kuo A."/>
            <person name="Riley R."/>
            <person name="Clum A."/>
            <person name="Nolan M."/>
            <person name="Lipzen A."/>
            <person name="Salamov A."/>
            <person name="Henrissat B."/>
            <person name="Wiebenga A."/>
            <person name="De vries R.P."/>
            <person name="Grigoriev I.V."/>
            <person name="Mortensen U.H."/>
            <person name="Andersen M.R."/>
            <person name="Baker S.E."/>
        </authorList>
    </citation>
    <scope>NUCLEOTIDE SEQUENCE</scope>
    <source>
        <strain evidence="2">IBT 28561</strain>
    </source>
</reference>
<dbReference type="EMBL" id="MSFM01000001">
    <property type="protein sequence ID" value="PKY08437.1"/>
    <property type="molecule type" value="Genomic_DNA"/>
</dbReference>
<comment type="caution">
    <text evidence="2">The sequence shown here is derived from an EMBL/GenBank/DDBJ whole genome shotgun (WGS) entry which is preliminary data.</text>
</comment>
<evidence type="ECO:0000313" key="3">
    <source>
        <dbReference type="Proteomes" id="UP000234254"/>
    </source>
</evidence>
<feature type="transmembrane region" description="Helical" evidence="1">
    <location>
        <begin position="75"/>
        <end position="94"/>
    </location>
</feature>
<dbReference type="RefSeq" id="XP_024697031.1">
    <property type="nucleotide sequence ID" value="XM_024832869.1"/>
</dbReference>
<evidence type="ECO:0000313" key="2">
    <source>
        <dbReference type="EMBL" id="PKY08437.1"/>
    </source>
</evidence>